<dbReference type="SUPFAM" id="SSF57424">
    <property type="entry name" value="LDL receptor-like module"/>
    <property type="match status" value="1"/>
</dbReference>
<keyword evidence="3" id="KW-0732">Signal</keyword>
<name>A0A0P5N396_9CRUS</name>
<reference evidence="6" key="1">
    <citation type="submission" date="2015-10" db="EMBL/GenBank/DDBJ databases">
        <title>EvidentialGene: Evidence-directed Construction of Complete mRNA Transcriptomes without Genomes.</title>
        <authorList>
            <person name="Gilbert D.G."/>
        </authorList>
    </citation>
    <scope>NUCLEOTIDE SEQUENCE</scope>
</reference>
<feature type="signal peptide" evidence="3">
    <location>
        <begin position="1"/>
        <end position="24"/>
    </location>
</feature>
<dbReference type="SUPFAM" id="SSF49410">
    <property type="entry name" value="Alpha-macroglobulin receptor domain"/>
    <property type="match status" value="1"/>
</dbReference>
<feature type="chain" id="PRO_5007423724" evidence="3">
    <location>
        <begin position="25"/>
        <end position="1604"/>
    </location>
</feature>
<evidence type="ECO:0000259" key="4">
    <source>
        <dbReference type="SMART" id="SM01359"/>
    </source>
</evidence>
<dbReference type="InterPro" id="IPR008930">
    <property type="entry name" value="Terpenoid_cyclase/PrenylTrfase"/>
</dbReference>
<evidence type="ECO:0000313" key="6">
    <source>
        <dbReference type="EMBL" id="JAN19704.1"/>
    </source>
</evidence>
<organism evidence="6">
    <name type="scientific">Daphnia magna</name>
    <dbReference type="NCBI Taxonomy" id="35525"/>
    <lineage>
        <taxon>Eukaryota</taxon>
        <taxon>Metazoa</taxon>
        <taxon>Ecdysozoa</taxon>
        <taxon>Arthropoda</taxon>
        <taxon>Crustacea</taxon>
        <taxon>Branchiopoda</taxon>
        <taxon>Diplostraca</taxon>
        <taxon>Cladocera</taxon>
        <taxon>Anomopoda</taxon>
        <taxon>Daphniidae</taxon>
        <taxon>Daphnia</taxon>
    </lineage>
</organism>
<dbReference type="InterPro" id="IPR011625">
    <property type="entry name" value="A2M_N_BRD"/>
</dbReference>
<dbReference type="EMBL" id="GDIQ01047897">
    <property type="protein sequence ID" value="JAN46840.1"/>
    <property type="molecule type" value="Transcribed_RNA"/>
</dbReference>
<dbReference type="GO" id="GO:0004866">
    <property type="term" value="F:endopeptidase inhibitor activity"/>
    <property type="evidence" value="ECO:0007669"/>
    <property type="project" value="InterPro"/>
</dbReference>
<dbReference type="Gene3D" id="1.50.10.20">
    <property type="match status" value="1"/>
</dbReference>
<dbReference type="GO" id="GO:0005615">
    <property type="term" value="C:extracellular space"/>
    <property type="evidence" value="ECO:0007669"/>
    <property type="project" value="InterPro"/>
</dbReference>
<dbReference type="Pfam" id="PF01835">
    <property type="entry name" value="MG2"/>
    <property type="match status" value="1"/>
</dbReference>
<feature type="disulfide bond" evidence="2">
    <location>
        <begin position="737"/>
        <end position="755"/>
    </location>
</feature>
<dbReference type="InterPro" id="IPR002172">
    <property type="entry name" value="LDrepeatLR_classA_rpt"/>
</dbReference>
<dbReference type="Gene3D" id="2.60.40.2950">
    <property type="match status" value="1"/>
</dbReference>
<evidence type="ECO:0000256" key="1">
    <source>
        <dbReference type="ARBA" id="ARBA00023157"/>
    </source>
</evidence>
<dbReference type="EMBL" id="GDIQ01075033">
    <property type="protein sequence ID" value="JAN19704.1"/>
    <property type="molecule type" value="Transcribed_RNA"/>
</dbReference>
<dbReference type="InterPro" id="IPR050473">
    <property type="entry name" value="A2M/Complement_sys"/>
</dbReference>
<dbReference type="SMART" id="SM01361">
    <property type="entry name" value="A2M_recep"/>
    <property type="match status" value="1"/>
</dbReference>
<protein>
    <submittedName>
        <fullName evidence="6">Macroglobulin complement-related protein</fullName>
    </submittedName>
</protein>
<evidence type="ECO:0000256" key="2">
    <source>
        <dbReference type="PROSITE-ProRule" id="PRU00124"/>
    </source>
</evidence>
<dbReference type="InterPro" id="IPR009048">
    <property type="entry name" value="A-macroglobulin_rcpt-bd"/>
</dbReference>
<feature type="domain" description="Alpha-2-macroglobulin bait region" evidence="4">
    <location>
        <begin position="513"/>
        <end position="648"/>
    </location>
</feature>
<dbReference type="CDD" id="cd00112">
    <property type="entry name" value="LDLa"/>
    <property type="match status" value="1"/>
</dbReference>
<dbReference type="Gene3D" id="2.60.40.690">
    <property type="entry name" value="Alpha-macroglobulin, receptor-binding domain"/>
    <property type="match status" value="1"/>
</dbReference>
<accession>A0A0P5N396</accession>
<dbReference type="PANTHER" id="PTHR11412:SF146">
    <property type="entry name" value="CD109 ANTIGEN"/>
    <property type="match status" value="1"/>
</dbReference>
<evidence type="ECO:0000259" key="5">
    <source>
        <dbReference type="SMART" id="SM01361"/>
    </source>
</evidence>
<dbReference type="PANTHER" id="PTHR11412">
    <property type="entry name" value="MACROGLOBULIN / COMPLEMENT"/>
    <property type="match status" value="1"/>
</dbReference>
<dbReference type="InterPro" id="IPR036055">
    <property type="entry name" value="LDL_receptor-like_sf"/>
</dbReference>
<dbReference type="Gene3D" id="2.60.40.10">
    <property type="entry name" value="Immunoglobulins"/>
    <property type="match status" value="1"/>
</dbReference>
<dbReference type="PROSITE" id="PS50068">
    <property type="entry name" value="LDLRA_2"/>
    <property type="match status" value="1"/>
</dbReference>
<dbReference type="Pfam" id="PF07678">
    <property type="entry name" value="TED_complement"/>
    <property type="match status" value="1"/>
</dbReference>
<dbReference type="InterPro" id="IPR001599">
    <property type="entry name" value="Macroglobln_a2"/>
</dbReference>
<comment type="caution">
    <text evidence="2">Lacks conserved residue(s) required for the propagation of feature annotation.</text>
</comment>
<evidence type="ECO:0000256" key="3">
    <source>
        <dbReference type="SAM" id="SignalP"/>
    </source>
</evidence>
<dbReference type="SUPFAM" id="SSF48239">
    <property type="entry name" value="Terpenoid cyclases/Protein prenyltransferases"/>
    <property type="match status" value="1"/>
</dbReference>
<proteinExistence type="predicted"/>
<dbReference type="Pfam" id="PF07703">
    <property type="entry name" value="A2M_BRD"/>
    <property type="match status" value="1"/>
</dbReference>
<dbReference type="SMART" id="SM00192">
    <property type="entry name" value="LDLa"/>
    <property type="match status" value="1"/>
</dbReference>
<dbReference type="EMBL" id="GDIQ01081328">
    <property type="protein sequence ID" value="JAN13409.1"/>
    <property type="molecule type" value="Transcribed_RNA"/>
</dbReference>
<dbReference type="InterPro" id="IPR013783">
    <property type="entry name" value="Ig-like_fold"/>
</dbReference>
<dbReference type="OrthoDB" id="6359008at2759"/>
<feature type="domain" description="Alpha-macroglobulin receptor-binding" evidence="5">
    <location>
        <begin position="1458"/>
        <end position="1549"/>
    </location>
</feature>
<keyword evidence="1 2" id="KW-1015">Disulfide bond</keyword>
<dbReference type="Pfam" id="PF07677">
    <property type="entry name" value="A2M_recep"/>
    <property type="match status" value="1"/>
</dbReference>
<dbReference type="Pfam" id="PF00207">
    <property type="entry name" value="A2M"/>
    <property type="match status" value="1"/>
</dbReference>
<feature type="disulfide bond" evidence="2">
    <location>
        <begin position="749"/>
        <end position="764"/>
    </location>
</feature>
<dbReference type="Gene3D" id="2.60.40.1930">
    <property type="match status" value="2"/>
</dbReference>
<sequence length="1604" mass="181006">MKVSLMALLLTLGLLLVCNDLANGQDDDVGPFDSGTRQEAANIKPSFMATASRMVRPNTVYRVNVVVLPQSEGMIVKALITKDGGQHVASAAETVDSATSHDLLMKIPGTLTAGQYRLKLEGYDLSQPQKTIFSKRGVLEFHPDFLSILVQTNRKIYKNEMKVRFRAIITQLVDLKPYADPVTIYVVSPEGFIMRRWPSRYPTTGVVSLSYQLPTFPSEGKWTIRVEALSQIHEHHIIVERFYYRFFDVIPSAPAYVLDSDESYTAAVTTSFHPGRVASGNITVQVYARPVNSSLADFRFIKQEFPPWTHDFTYDVQLEEVRSSVGVRSLVGWVIRVAMTLYHHFEGEARDGFIETRIIRAQLKFRFGSTKTAVFKPGMPFEGHVYLMYDDDEAVPQEKLAGATLTIRPVVTTSTGLLKTLPEIVVPRQGEYHRTSDDMLNYYGNPFDVWMDRQMEDAEYKNFREFGIHHFRFTVPKDAATLKITAFYKDDGGDQVTAEQQAIAFYSVGDFYVHVSTSTDEGLLGHYATIHLRSNFAFHEYSYVISSKGLLVHGATENLEHSTKLLTFSVPVSTDMAPTFKLVAMIVSPLGDLVADSVTIPVRCINRYKTNLTMVQTKDHSKLTVQVVTRTLPGAFTGVSLLRSAHYMFQADNEITHSRMIRALYKLEPFTRSVSGVTWSDREGAKADKSQYFKAANPGPDTKRTLNLAGLLVFTDARVSQYPDIVNCDKGNGYEPCMAVGCFHQDQRCDGKSDCADGSDEDDCPLTKDDRMDFRMLRRNRFHDFYDWMDGDWAWYDIPVTDDGYDFNDRSVALTNEVWFLTAFTFHRELGFAVIDDVVEYEGSLPFYVSVESPSSIRRGETLGIRLLFINNLPTDTMGLIILEASDDYCFVETEAHGEVGHYRPSLVCAERHHMVTVKGGATTEVYMPIAAQIEQGSITVKIQVLSHIFEQNLEIGLEVLPEGATISRHTSLLLDLKNRAHVLRFLDIPVEESPIIPYSKFRRYVYGSPRASLTLCGDVFGPVFPSTPITTESLLSRSLRGTEANLFNLATTLWSLHYLRLTNQLQSDVLYSGLNDMNVQMAELMRLYHHDGSFRAHTNSKPNVWVTAWVVRILGQSQFQDWENHYYVDRRLLASSVEWIVSHQMSDGSFHEPEDLPFESRHERGNVTHKTTLTAHVLIALMKCSGSLEGSLRVTVATVEANAVNFLERSISHLSDPSEVAIVTYALSMANTPTKETTFYLLHGMRRENGEMVYWSREPVPSNPILYENQRPFLQPRLPMHQDAVAVEATSYALLVYLARDGIGDLQERVVSWLNTMRMVDGGFVSIYDSIVAMEALTEYAYRARLRDITDMTIVVEASASKIGNPMHITSESLSTVHQMDIPNVWGHVNVVGRGAGQAVLQLKVQYGIDLDDLKDTPKKRFFDLHIDETYSHFRNKSHVTTEACVRWLAIDETLTSGPATLEIEVPSGYAFLQSDANELVVRNNYTFISDVFIGSTKIIWMFDQVGQELLCIKYPVHRWFPVANLTFHRSAIVYESHKPEHFEMVVFNSTPLYVLDICEVCGSFQCPYCPYFSSAPVSAESSFVLFASLTVSIYFLAGHSST</sequence>
<dbReference type="InterPro" id="IPR011626">
    <property type="entry name" value="Alpha-macroglobulin_TED"/>
</dbReference>
<dbReference type="SMART" id="SM01359">
    <property type="entry name" value="A2M_N_2"/>
    <property type="match status" value="1"/>
</dbReference>
<dbReference type="Gene3D" id="4.10.400.10">
    <property type="entry name" value="Low-density Lipoprotein Receptor"/>
    <property type="match status" value="1"/>
</dbReference>
<dbReference type="InterPro" id="IPR002890">
    <property type="entry name" value="MG2"/>
</dbReference>
<dbReference type="InterPro" id="IPR036595">
    <property type="entry name" value="A-macroglobulin_rcpt-bd_sf"/>
</dbReference>